<comment type="caution">
    <text evidence="5">The sequence shown here is derived from an EMBL/GenBank/DDBJ whole genome shotgun (WGS) entry which is preliminary data.</text>
</comment>
<dbReference type="PANTHER" id="PTHR11360">
    <property type="entry name" value="MONOCARBOXYLATE TRANSPORTER"/>
    <property type="match status" value="1"/>
</dbReference>
<evidence type="ECO:0000313" key="6">
    <source>
        <dbReference type="Proteomes" id="UP001388673"/>
    </source>
</evidence>
<protein>
    <recommendedName>
        <fullName evidence="7">Monocarboxylic acid transporter</fullName>
    </recommendedName>
</protein>
<dbReference type="InterPro" id="IPR011701">
    <property type="entry name" value="MFS"/>
</dbReference>
<dbReference type="Gene3D" id="1.20.1250.20">
    <property type="entry name" value="MFS general substrate transporter like domains"/>
    <property type="match status" value="2"/>
</dbReference>
<dbReference type="InterPro" id="IPR050327">
    <property type="entry name" value="Proton-linked_MCT"/>
</dbReference>
<sequence length="467" mass="49710">MAETINLPNLTPRPSSTEIDARSISTAPATDSRPVSSFTTDNEQQYNPVDVLPPVDGGRRAWLFLIGATSIEILVWGLPFSIGILHNYWTNTLFKGYGEGTITLAATLQTGLLYMIAGLFGPVITALPRWQKTMQVFGLVAASVSMIASAFATKPWHLVITIGCFYPLSGACYLPCATLLFEWFHGRRGMASGIMYAGTGVGGTIFPFVMSGLINGVGYKAAMISIGIGYLILGSIALIPIQRRIPLSRYDQSSSGAAGGVRRRQKIDWSFMKRHAMLMGTLTILMTSLGNFIPSLWLPSYADELHLSNPSGTALIALMNAASVPGNALLGYLSDRLPLYAVVVVSCVGSAASCAFLWGFGKHEAELVVFVIIFGGLGLSFSALWSKIISIISRDDPVAPALVFSMFTFVRGVGNISSGPVSDALLKISSLKGVTGGYGVHNYGVLLIYTAVTILSGGAAGLMLRGR</sequence>
<evidence type="ECO:0008006" key="7">
    <source>
        <dbReference type="Google" id="ProtNLM"/>
    </source>
</evidence>
<reference evidence="5 6" key="1">
    <citation type="journal article" date="2024" name="bioRxiv">
        <title>Comparative genomics of Cryptococcus and Kwoniella reveals pathogenesis evolution and contrasting karyotype dynamics via intercentromeric recombination or chromosome fusion.</title>
        <authorList>
            <person name="Coelho M.A."/>
            <person name="David-Palma M."/>
            <person name="Shea T."/>
            <person name="Bowers K."/>
            <person name="McGinley-Smith S."/>
            <person name="Mohammad A.W."/>
            <person name="Gnirke A."/>
            <person name="Yurkov A.M."/>
            <person name="Nowrousian M."/>
            <person name="Sun S."/>
            <person name="Cuomo C.A."/>
            <person name="Heitman J."/>
        </authorList>
    </citation>
    <scope>NUCLEOTIDE SEQUENCE [LARGE SCALE GENOMIC DNA]</scope>
    <source>
        <strain evidence="5 6">CBS 13917</strain>
    </source>
</reference>
<dbReference type="InterPro" id="IPR036259">
    <property type="entry name" value="MFS_trans_sf"/>
</dbReference>
<dbReference type="KEGG" id="kne:92183291"/>
<dbReference type="GO" id="GO:0016020">
    <property type="term" value="C:membrane"/>
    <property type="evidence" value="ECO:0007669"/>
    <property type="project" value="UniProtKB-SubCell"/>
</dbReference>
<evidence type="ECO:0000256" key="2">
    <source>
        <dbReference type="ARBA" id="ARBA00006727"/>
    </source>
</evidence>
<keyword evidence="4" id="KW-0812">Transmembrane</keyword>
<keyword evidence="6" id="KW-1185">Reference proteome</keyword>
<dbReference type="GO" id="GO:0022857">
    <property type="term" value="F:transmembrane transporter activity"/>
    <property type="evidence" value="ECO:0007669"/>
    <property type="project" value="InterPro"/>
</dbReference>
<accession>A0AAW0YUK6</accession>
<dbReference type="RefSeq" id="XP_066800128.1">
    <property type="nucleotide sequence ID" value="XM_066949120.1"/>
</dbReference>
<name>A0AAW0YUK6_9TREE</name>
<comment type="similarity">
    <text evidence="2">Belongs to the major facilitator superfamily. Monocarboxylate porter (TC 2.A.1.13) family.</text>
</comment>
<comment type="subcellular location">
    <subcellularLocation>
        <location evidence="1">Membrane</location>
        <topology evidence="1">Multi-pass membrane protein</topology>
    </subcellularLocation>
</comment>
<feature type="transmembrane region" description="Helical" evidence="4">
    <location>
        <begin position="193"/>
        <end position="215"/>
    </location>
</feature>
<feature type="transmembrane region" description="Helical" evidence="4">
    <location>
        <begin position="136"/>
        <end position="152"/>
    </location>
</feature>
<dbReference type="Proteomes" id="UP001388673">
    <property type="component" value="Unassembled WGS sequence"/>
</dbReference>
<feature type="transmembrane region" description="Helical" evidence="4">
    <location>
        <begin position="221"/>
        <end position="241"/>
    </location>
</feature>
<keyword evidence="4" id="KW-0472">Membrane</keyword>
<feature type="transmembrane region" description="Helical" evidence="4">
    <location>
        <begin position="443"/>
        <end position="464"/>
    </location>
</feature>
<dbReference type="EMBL" id="JBCAWK010000012">
    <property type="protein sequence ID" value="KAK8845320.1"/>
    <property type="molecule type" value="Genomic_DNA"/>
</dbReference>
<feature type="transmembrane region" description="Helical" evidence="4">
    <location>
        <begin position="62"/>
        <end position="82"/>
    </location>
</feature>
<dbReference type="GeneID" id="92183291"/>
<feature type="region of interest" description="Disordered" evidence="3">
    <location>
        <begin position="1"/>
        <end position="50"/>
    </location>
</feature>
<dbReference type="PANTHER" id="PTHR11360:SF287">
    <property type="entry name" value="MFS MONOCARBOXYLATE TRANSPORTER"/>
    <property type="match status" value="1"/>
</dbReference>
<evidence type="ECO:0000256" key="4">
    <source>
        <dbReference type="SAM" id="Phobius"/>
    </source>
</evidence>
<keyword evidence="4" id="KW-1133">Transmembrane helix</keyword>
<organism evidence="5 6">
    <name type="scientific">Kwoniella newhampshirensis</name>
    <dbReference type="NCBI Taxonomy" id="1651941"/>
    <lineage>
        <taxon>Eukaryota</taxon>
        <taxon>Fungi</taxon>
        <taxon>Dikarya</taxon>
        <taxon>Basidiomycota</taxon>
        <taxon>Agaricomycotina</taxon>
        <taxon>Tremellomycetes</taxon>
        <taxon>Tremellales</taxon>
        <taxon>Cryptococcaceae</taxon>
        <taxon>Kwoniella</taxon>
    </lineage>
</organism>
<proteinExistence type="inferred from homology"/>
<gene>
    <name evidence="5" type="ORF">IAR55_006033</name>
</gene>
<dbReference type="SUPFAM" id="SSF103473">
    <property type="entry name" value="MFS general substrate transporter"/>
    <property type="match status" value="1"/>
</dbReference>
<evidence type="ECO:0000313" key="5">
    <source>
        <dbReference type="EMBL" id="KAK8845320.1"/>
    </source>
</evidence>
<evidence type="ECO:0000256" key="3">
    <source>
        <dbReference type="SAM" id="MobiDB-lite"/>
    </source>
</evidence>
<feature type="transmembrane region" description="Helical" evidence="4">
    <location>
        <begin position="276"/>
        <end position="293"/>
    </location>
</feature>
<dbReference type="AlphaFoldDB" id="A0AAW0YUK6"/>
<feature type="compositionally biased region" description="Polar residues" evidence="3">
    <location>
        <begin position="1"/>
        <end position="47"/>
    </location>
</feature>
<dbReference type="Pfam" id="PF07690">
    <property type="entry name" value="MFS_1"/>
    <property type="match status" value="1"/>
</dbReference>
<feature type="transmembrane region" description="Helical" evidence="4">
    <location>
        <begin position="102"/>
        <end position="124"/>
    </location>
</feature>
<feature type="transmembrane region" description="Helical" evidence="4">
    <location>
        <begin position="339"/>
        <end position="361"/>
    </location>
</feature>
<feature type="transmembrane region" description="Helical" evidence="4">
    <location>
        <begin position="367"/>
        <end position="386"/>
    </location>
</feature>
<feature type="transmembrane region" description="Helical" evidence="4">
    <location>
        <begin position="158"/>
        <end position="181"/>
    </location>
</feature>
<evidence type="ECO:0000256" key="1">
    <source>
        <dbReference type="ARBA" id="ARBA00004141"/>
    </source>
</evidence>